<accession>A0A437JAD2</accession>
<dbReference type="InterPro" id="IPR029058">
    <property type="entry name" value="AB_hydrolase_fold"/>
</dbReference>
<organism evidence="1 2">
    <name type="scientific">Sphingobium algorifonticola</name>
    <dbReference type="NCBI Taxonomy" id="2008318"/>
    <lineage>
        <taxon>Bacteria</taxon>
        <taxon>Pseudomonadati</taxon>
        <taxon>Pseudomonadota</taxon>
        <taxon>Alphaproteobacteria</taxon>
        <taxon>Sphingomonadales</taxon>
        <taxon>Sphingomonadaceae</taxon>
        <taxon>Sphingobium</taxon>
    </lineage>
</organism>
<protein>
    <submittedName>
        <fullName evidence="1">Serine hydrolase family protein</fullName>
    </submittedName>
</protein>
<evidence type="ECO:0000313" key="1">
    <source>
        <dbReference type="EMBL" id="RVT42262.1"/>
    </source>
</evidence>
<keyword evidence="1" id="KW-0378">Hydrolase</keyword>
<keyword evidence="2" id="KW-1185">Reference proteome</keyword>
<gene>
    <name evidence="1" type="ORF">ENE74_08645</name>
</gene>
<dbReference type="Pfam" id="PF06821">
    <property type="entry name" value="Ser_hydrolase"/>
    <property type="match status" value="1"/>
</dbReference>
<dbReference type="Proteomes" id="UP000282977">
    <property type="component" value="Unassembled WGS sequence"/>
</dbReference>
<dbReference type="InterPro" id="IPR010662">
    <property type="entry name" value="RBBP9/YdeN"/>
</dbReference>
<sequence>MPMSLSTEAPRLILTLAGMEQPDSSHWLSRWEEERPDCQRVHLGVWDRPHRNSWITAIDHAVKQADRPVILVARGLACHAVAWWASFEKPSYGHPVAGALLVAPPNVDTASDDLRLVGFGPTPKALLPFPSIVVASRNDPRMDFAGAQALARFWGSDCADGGAIGSASGLADLGRWSEGAALLDRLLAHAIPGAGQVAPTDTPFGIAPLRSVTPVRVDLSL</sequence>
<dbReference type="Gene3D" id="3.40.50.1820">
    <property type="entry name" value="alpha/beta hydrolase"/>
    <property type="match status" value="1"/>
</dbReference>
<dbReference type="EMBL" id="RZUL01000002">
    <property type="protein sequence ID" value="RVT42262.1"/>
    <property type="molecule type" value="Genomic_DNA"/>
</dbReference>
<proteinExistence type="predicted"/>
<name>A0A437JAD2_9SPHN</name>
<dbReference type="OrthoDB" id="7469780at2"/>
<dbReference type="GO" id="GO:0016787">
    <property type="term" value="F:hydrolase activity"/>
    <property type="evidence" value="ECO:0007669"/>
    <property type="project" value="UniProtKB-KW"/>
</dbReference>
<dbReference type="AlphaFoldDB" id="A0A437JAD2"/>
<reference evidence="1 2" key="1">
    <citation type="submission" date="2019-01" db="EMBL/GenBank/DDBJ databases">
        <authorList>
            <person name="Chen W.-M."/>
        </authorList>
    </citation>
    <scope>NUCLEOTIDE SEQUENCE [LARGE SCALE GENOMIC DNA]</scope>
    <source>
        <strain evidence="1 2">TLA-22</strain>
    </source>
</reference>
<comment type="caution">
    <text evidence="1">The sequence shown here is derived from an EMBL/GenBank/DDBJ whole genome shotgun (WGS) entry which is preliminary data.</text>
</comment>
<evidence type="ECO:0000313" key="2">
    <source>
        <dbReference type="Proteomes" id="UP000282977"/>
    </source>
</evidence>
<dbReference type="SUPFAM" id="SSF53474">
    <property type="entry name" value="alpha/beta-Hydrolases"/>
    <property type="match status" value="1"/>
</dbReference>